<name>A0ABY2XMK5_9GAMM</name>
<sequence length="85" mass="9411">MARGKHPKAAIEKALQYAEARGWTVRKAGKSAHAWGVLECPNNDPECRCGKFCRNGVWSTPRNAEAHARAIIKWVEKCKYTGGGE</sequence>
<reference evidence="1 2" key="1">
    <citation type="submission" date="2019-05" db="EMBL/GenBank/DDBJ databases">
        <title>Genome of Alcanivorax gelatiniphagus, an oil degrading marine bacteria.</title>
        <authorList>
            <person name="Kwon K.K."/>
        </authorList>
    </citation>
    <scope>NUCLEOTIDE SEQUENCE [LARGE SCALE GENOMIC DNA]</scope>
    <source>
        <strain evidence="1 2">MEBiC 08158</strain>
    </source>
</reference>
<dbReference type="Proteomes" id="UP000739180">
    <property type="component" value="Unassembled WGS sequence"/>
</dbReference>
<proteinExistence type="predicted"/>
<keyword evidence="2" id="KW-1185">Reference proteome</keyword>
<protein>
    <submittedName>
        <fullName evidence="1">Uncharacterized protein</fullName>
    </submittedName>
</protein>
<accession>A0ABY2XMK5</accession>
<organism evidence="1 2">
    <name type="scientific">Alloalcanivorax gelatiniphagus</name>
    <dbReference type="NCBI Taxonomy" id="1194167"/>
    <lineage>
        <taxon>Bacteria</taxon>
        <taxon>Pseudomonadati</taxon>
        <taxon>Pseudomonadota</taxon>
        <taxon>Gammaproteobacteria</taxon>
        <taxon>Oceanospirillales</taxon>
        <taxon>Alcanivoracaceae</taxon>
        <taxon>Alloalcanivorax</taxon>
    </lineage>
</organism>
<evidence type="ECO:0000313" key="2">
    <source>
        <dbReference type="Proteomes" id="UP000739180"/>
    </source>
</evidence>
<evidence type="ECO:0000313" key="1">
    <source>
        <dbReference type="EMBL" id="TMW13605.1"/>
    </source>
</evidence>
<gene>
    <name evidence="1" type="ORF">FGS76_05595</name>
</gene>
<comment type="caution">
    <text evidence="1">The sequence shown here is derived from an EMBL/GenBank/DDBJ whole genome shotgun (WGS) entry which is preliminary data.</text>
</comment>
<dbReference type="EMBL" id="VCQT01000022">
    <property type="protein sequence ID" value="TMW13605.1"/>
    <property type="molecule type" value="Genomic_DNA"/>
</dbReference>